<dbReference type="AlphaFoldDB" id="A0AAV8GQQ1"/>
<comment type="caution">
    <text evidence="5">The sequence shown here is derived from an EMBL/GenBank/DDBJ whole genome shotgun (WGS) entry which is preliminary data.</text>
</comment>
<dbReference type="InterPro" id="IPR045005">
    <property type="entry name" value="BPM1-6"/>
</dbReference>
<dbReference type="InterPro" id="IPR008974">
    <property type="entry name" value="TRAF-like"/>
</dbReference>
<accession>A0AAV8GQQ1</accession>
<dbReference type="PANTHER" id="PTHR26379:SF187">
    <property type="entry name" value="OS07G0655300 PROTEIN"/>
    <property type="match status" value="1"/>
</dbReference>
<keyword evidence="6" id="KW-1185">Reference proteome</keyword>
<dbReference type="Gene3D" id="1.25.40.420">
    <property type="match status" value="1"/>
</dbReference>
<comment type="similarity">
    <text evidence="2">Belongs to the Tdpoz family.</text>
</comment>
<dbReference type="Proteomes" id="UP001140206">
    <property type="component" value="Chromosome 1"/>
</dbReference>
<feature type="domain" description="BTB" evidence="3">
    <location>
        <begin position="177"/>
        <end position="244"/>
    </location>
</feature>
<dbReference type="InterPro" id="IPR011333">
    <property type="entry name" value="SKP1/BTB/POZ_sf"/>
</dbReference>
<dbReference type="SMART" id="SM00225">
    <property type="entry name" value="BTB"/>
    <property type="match status" value="1"/>
</dbReference>
<dbReference type="PANTHER" id="PTHR26379">
    <property type="entry name" value="BTB/POZ AND MATH DOMAIN-CONTAINING PROTEIN 1"/>
    <property type="match status" value="1"/>
</dbReference>
<reference evidence="5" key="1">
    <citation type="submission" date="2022-08" db="EMBL/GenBank/DDBJ databases">
        <authorList>
            <person name="Marques A."/>
        </authorList>
    </citation>
    <scope>NUCLEOTIDE SEQUENCE</scope>
    <source>
        <strain evidence="5">RhyPub2mFocal</strain>
        <tissue evidence="5">Leaves</tissue>
    </source>
</reference>
<comment type="pathway">
    <text evidence="1">Protein modification; protein ubiquitination.</text>
</comment>
<dbReference type="GO" id="GO:0016567">
    <property type="term" value="P:protein ubiquitination"/>
    <property type="evidence" value="ECO:0007669"/>
    <property type="project" value="InterPro"/>
</dbReference>
<organism evidence="5 6">
    <name type="scientific">Rhynchospora pubera</name>
    <dbReference type="NCBI Taxonomy" id="906938"/>
    <lineage>
        <taxon>Eukaryota</taxon>
        <taxon>Viridiplantae</taxon>
        <taxon>Streptophyta</taxon>
        <taxon>Embryophyta</taxon>
        <taxon>Tracheophyta</taxon>
        <taxon>Spermatophyta</taxon>
        <taxon>Magnoliopsida</taxon>
        <taxon>Liliopsida</taxon>
        <taxon>Poales</taxon>
        <taxon>Cyperaceae</taxon>
        <taxon>Cyperoideae</taxon>
        <taxon>Rhynchosporeae</taxon>
        <taxon>Rhynchospora</taxon>
    </lineage>
</organism>
<dbReference type="SMART" id="SM00061">
    <property type="entry name" value="MATH"/>
    <property type="match status" value="1"/>
</dbReference>
<protein>
    <submittedName>
        <fullName evidence="5">BTB/POZ/MATH-domain protein</fullName>
    </submittedName>
</protein>
<evidence type="ECO:0000259" key="3">
    <source>
        <dbReference type="PROSITE" id="PS50097"/>
    </source>
</evidence>
<sequence length="359" mass="40629">MAPPSLESQSLAAIKSLAHHIEIEFNYSKSKHLPVGQYISSPPFSVKGYEWALHFYPQGNSLAKSNGTHVSLFLKYLSNIKEVQAEFSLNILHKNGEHFSTRNPLVYNNTFKCHPSSDDWGTSKFIPRVELENLFCKDGLVIISCKIIVVSAPAGVDDSTNGLCHDIEKLWGRGERFDVTFEVEEERICAHKFMLAARSPVFEAELYGSIEEAKSSSVKIKDMKAEVFKALLRFIYIDNFEDRELKGGSSVELVQDLFVAADRYALEKLKLLCQQRLFVALSVDTVLTTLILAERHSSAWLKEKCLQFASELKIFTRLALTEEYGQMMQSFPSLFVELRQKVTDLLDSLTNVSKKQKIG</sequence>
<evidence type="ECO:0000313" key="5">
    <source>
        <dbReference type="EMBL" id="KAJ4807980.1"/>
    </source>
</evidence>
<dbReference type="InterPro" id="IPR002083">
    <property type="entry name" value="MATH/TRAF_dom"/>
</dbReference>
<evidence type="ECO:0000313" key="6">
    <source>
        <dbReference type="Proteomes" id="UP001140206"/>
    </source>
</evidence>
<dbReference type="PROSITE" id="PS50097">
    <property type="entry name" value="BTB"/>
    <property type="match status" value="1"/>
</dbReference>
<dbReference type="CDD" id="cd00121">
    <property type="entry name" value="MATH"/>
    <property type="match status" value="1"/>
</dbReference>
<proteinExistence type="inferred from homology"/>
<gene>
    <name evidence="5" type="ORF">LUZ62_020546</name>
</gene>
<dbReference type="Pfam" id="PF24570">
    <property type="entry name" value="BACK_BPM_SPOP"/>
    <property type="match status" value="1"/>
</dbReference>
<dbReference type="SUPFAM" id="SSF54695">
    <property type="entry name" value="POZ domain"/>
    <property type="match status" value="1"/>
</dbReference>
<dbReference type="Gene3D" id="2.60.210.10">
    <property type="entry name" value="Apoptosis, Tumor Necrosis Factor Receptor Associated Protein 2, Chain A"/>
    <property type="match status" value="1"/>
</dbReference>
<evidence type="ECO:0000256" key="1">
    <source>
        <dbReference type="ARBA" id="ARBA00004906"/>
    </source>
</evidence>
<dbReference type="EMBL" id="JAMFTS010000001">
    <property type="protein sequence ID" value="KAJ4807980.1"/>
    <property type="molecule type" value="Genomic_DNA"/>
</dbReference>
<dbReference type="Pfam" id="PF22486">
    <property type="entry name" value="MATH_2"/>
    <property type="match status" value="1"/>
</dbReference>
<name>A0AAV8GQQ1_9POAL</name>
<feature type="domain" description="MATH" evidence="4">
    <location>
        <begin position="17"/>
        <end position="147"/>
    </location>
</feature>
<dbReference type="SUPFAM" id="SSF49599">
    <property type="entry name" value="TRAF domain-like"/>
    <property type="match status" value="1"/>
</dbReference>
<evidence type="ECO:0000259" key="4">
    <source>
        <dbReference type="PROSITE" id="PS50144"/>
    </source>
</evidence>
<dbReference type="PROSITE" id="PS50144">
    <property type="entry name" value="MATH"/>
    <property type="match status" value="1"/>
</dbReference>
<dbReference type="Gene3D" id="3.30.710.10">
    <property type="entry name" value="Potassium Channel Kv1.1, Chain A"/>
    <property type="match status" value="1"/>
</dbReference>
<dbReference type="Pfam" id="PF00651">
    <property type="entry name" value="BTB"/>
    <property type="match status" value="1"/>
</dbReference>
<dbReference type="InterPro" id="IPR056423">
    <property type="entry name" value="BACK_BPM_SPOP"/>
</dbReference>
<evidence type="ECO:0000256" key="2">
    <source>
        <dbReference type="ARBA" id="ARBA00010846"/>
    </source>
</evidence>
<dbReference type="InterPro" id="IPR000210">
    <property type="entry name" value="BTB/POZ_dom"/>
</dbReference>